<dbReference type="EMBL" id="VSWC01000105">
    <property type="protein sequence ID" value="KAA1086969.1"/>
    <property type="molecule type" value="Genomic_DNA"/>
</dbReference>
<accession>A0A5B0NGJ3</accession>
<evidence type="ECO:0008006" key="6">
    <source>
        <dbReference type="Google" id="ProtNLM"/>
    </source>
</evidence>
<protein>
    <recommendedName>
        <fullName evidence="6">Secreted protein</fullName>
    </recommendedName>
</protein>
<dbReference type="AlphaFoldDB" id="A0A5B0NGJ3"/>
<keyword evidence="1" id="KW-0732">Signal</keyword>
<name>A0A5B0NGJ3_PUCGR</name>
<dbReference type="Proteomes" id="UP000325313">
    <property type="component" value="Unassembled WGS sequence"/>
</dbReference>
<feature type="chain" id="PRO_5036366270" description="Secreted protein" evidence="1">
    <location>
        <begin position="24"/>
        <end position="97"/>
    </location>
</feature>
<feature type="signal peptide" evidence="1">
    <location>
        <begin position="1"/>
        <end position="23"/>
    </location>
</feature>
<organism evidence="2 4">
    <name type="scientific">Puccinia graminis f. sp. tritici</name>
    <dbReference type="NCBI Taxonomy" id="56615"/>
    <lineage>
        <taxon>Eukaryota</taxon>
        <taxon>Fungi</taxon>
        <taxon>Dikarya</taxon>
        <taxon>Basidiomycota</taxon>
        <taxon>Pucciniomycotina</taxon>
        <taxon>Pucciniomycetes</taxon>
        <taxon>Pucciniales</taxon>
        <taxon>Pucciniaceae</taxon>
        <taxon>Puccinia</taxon>
    </lineage>
</organism>
<evidence type="ECO:0000256" key="1">
    <source>
        <dbReference type="SAM" id="SignalP"/>
    </source>
</evidence>
<sequence>MYSLLTQLVYATLFGCLTTTVYPMHNNRDWARSSDINAPHELWNCKRCQLLHHPEIPCELVVARPPSSKIVDVVINEMTSERQRERERVIRDSDRRN</sequence>
<keyword evidence="4" id="KW-1185">Reference proteome</keyword>
<proteinExistence type="predicted"/>
<evidence type="ECO:0000313" key="4">
    <source>
        <dbReference type="Proteomes" id="UP000324748"/>
    </source>
</evidence>
<dbReference type="Proteomes" id="UP000324748">
    <property type="component" value="Unassembled WGS sequence"/>
</dbReference>
<evidence type="ECO:0000313" key="2">
    <source>
        <dbReference type="EMBL" id="KAA1086969.1"/>
    </source>
</evidence>
<gene>
    <name evidence="2" type="ORF">PGT21_017626</name>
    <name evidence="3" type="ORF">PGTUg99_032354</name>
</gene>
<evidence type="ECO:0000313" key="5">
    <source>
        <dbReference type="Proteomes" id="UP000325313"/>
    </source>
</evidence>
<dbReference type="EMBL" id="VDEP01000137">
    <property type="protein sequence ID" value="KAA1129403.1"/>
    <property type="molecule type" value="Genomic_DNA"/>
</dbReference>
<comment type="caution">
    <text evidence="2">The sequence shown here is derived from an EMBL/GenBank/DDBJ whole genome shotgun (WGS) entry which is preliminary data.</text>
</comment>
<evidence type="ECO:0000313" key="3">
    <source>
        <dbReference type="EMBL" id="KAA1129403.1"/>
    </source>
</evidence>
<reference evidence="4 5" key="1">
    <citation type="submission" date="2019-05" db="EMBL/GenBank/DDBJ databases">
        <title>Emergence of the Ug99 lineage of the wheat stem rust pathogen through somatic hybridization.</title>
        <authorList>
            <person name="Li F."/>
            <person name="Upadhyaya N.M."/>
            <person name="Sperschneider J."/>
            <person name="Matny O."/>
            <person name="Nguyen-Phuc H."/>
            <person name="Mago R."/>
            <person name="Raley C."/>
            <person name="Miller M.E."/>
            <person name="Silverstein K.A.T."/>
            <person name="Henningsen E."/>
            <person name="Hirsch C.D."/>
            <person name="Visser B."/>
            <person name="Pretorius Z.A."/>
            <person name="Steffenson B.J."/>
            <person name="Schwessinger B."/>
            <person name="Dodds P.N."/>
            <person name="Figueroa M."/>
        </authorList>
    </citation>
    <scope>NUCLEOTIDE SEQUENCE [LARGE SCALE GENOMIC DNA]</scope>
    <source>
        <strain evidence="2">21-0</strain>
        <strain evidence="3 5">Ug99</strain>
    </source>
</reference>